<keyword evidence="6 9" id="KW-1133">Transmembrane helix</keyword>
<feature type="transmembrane region" description="Helical" evidence="9">
    <location>
        <begin position="159"/>
        <end position="179"/>
    </location>
</feature>
<evidence type="ECO:0000256" key="2">
    <source>
        <dbReference type="ARBA" id="ARBA00009436"/>
    </source>
</evidence>
<protein>
    <recommendedName>
        <fullName evidence="3">ER membrane protein complex subunit 6</fullName>
    </recommendedName>
</protein>
<comment type="similarity">
    <text evidence="2">Belongs to the EMC6 family.</text>
</comment>
<evidence type="ECO:0000256" key="5">
    <source>
        <dbReference type="ARBA" id="ARBA00022824"/>
    </source>
</evidence>
<keyword evidence="7 9" id="KW-0472">Membrane</keyword>
<dbReference type="Proteomes" id="UP000245956">
    <property type="component" value="Unassembled WGS sequence"/>
</dbReference>
<dbReference type="GO" id="GO:0000045">
    <property type="term" value="P:autophagosome assembly"/>
    <property type="evidence" value="ECO:0007669"/>
    <property type="project" value="TreeGrafter"/>
</dbReference>
<name>A0A2U3DZE7_PURLI</name>
<gene>
    <name evidence="10" type="ORF">PCL_02984</name>
</gene>
<evidence type="ECO:0000256" key="3">
    <source>
        <dbReference type="ARBA" id="ARBA00020827"/>
    </source>
</evidence>
<dbReference type="Pfam" id="PF07019">
    <property type="entry name" value="EMC6"/>
    <property type="match status" value="1"/>
</dbReference>
<dbReference type="GO" id="GO:0072546">
    <property type="term" value="C:EMC complex"/>
    <property type="evidence" value="ECO:0007669"/>
    <property type="project" value="InterPro"/>
</dbReference>
<proteinExistence type="inferred from homology"/>
<evidence type="ECO:0000256" key="9">
    <source>
        <dbReference type="SAM" id="Phobius"/>
    </source>
</evidence>
<evidence type="ECO:0000256" key="7">
    <source>
        <dbReference type="ARBA" id="ARBA00023136"/>
    </source>
</evidence>
<dbReference type="AlphaFoldDB" id="A0A2U3DZE7"/>
<accession>A0A2U3DZE7</accession>
<dbReference type="InterPro" id="IPR008504">
    <property type="entry name" value="Emc6"/>
</dbReference>
<feature type="transmembrane region" description="Helical" evidence="9">
    <location>
        <begin position="200"/>
        <end position="225"/>
    </location>
</feature>
<sequence>MRATTGSVLGPLRKVDQQPGAPSPVSGQSPAATGGVSVGDSALAAVRSRDWGAQLPIRTRALKFYHHHSTKLCDGRAQHHIPPYRPRHTNISATADAPSSACCILPSSTMPSERDYQIRPIAQDSVMHNSKNLSNLHSLAGSLFGVSAGILGLESYSGFLFYLVFSTITTLLFYVFQVAPESLAEKRPILDTGRYFLSALDFWTSGIFGGLSGFVLTWTLFYGLVRA</sequence>
<organism evidence="10 11">
    <name type="scientific">Purpureocillium lilacinum</name>
    <name type="common">Paecilomyces lilacinus</name>
    <dbReference type="NCBI Taxonomy" id="33203"/>
    <lineage>
        <taxon>Eukaryota</taxon>
        <taxon>Fungi</taxon>
        <taxon>Dikarya</taxon>
        <taxon>Ascomycota</taxon>
        <taxon>Pezizomycotina</taxon>
        <taxon>Sordariomycetes</taxon>
        <taxon>Hypocreomycetidae</taxon>
        <taxon>Hypocreales</taxon>
        <taxon>Ophiocordycipitaceae</taxon>
        <taxon>Purpureocillium</taxon>
    </lineage>
</organism>
<evidence type="ECO:0000256" key="6">
    <source>
        <dbReference type="ARBA" id="ARBA00022989"/>
    </source>
</evidence>
<dbReference type="EMBL" id="LCWV01000018">
    <property type="protein sequence ID" value="PWI67630.1"/>
    <property type="molecule type" value="Genomic_DNA"/>
</dbReference>
<evidence type="ECO:0000256" key="4">
    <source>
        <dbReference type="ARBA" id="ARBA00022692"/>
    </source>
</evidence>
<evidence type="ECO:0000256" key="1">
    <source>
        <dbReference type="ARBA" id="ARBA00004477"/>
    </source>
</evidence>
<reference evidence="10 11" key="1">
    <citation type="journal article" date="2016" name="Front. Microbiol.">
        <title>Genome and transcriptome sequences reveal the specific parasitism of the nematophagous Purpureocillium lilacinum 36-1.</title>
        <authorList>
            <person name="Xie J."/>
            <person name="Li S."/>
            <person name="Mo C."/>
            <person name="Xiao X."/>
            <person name="Peng D."/>
            <person name="Wang G."/>
            <person name="Xiao Y."/>
        </authorList>
    </citation>
    <scope>NUCLEOTIDE SEQUENCE [LARGE SCALE GENOMIC DNA]</scope>
    <source>
        <strain evidence="10 11">36-1</strain>
    </source>
</reference>
<dbReference type="InterPro" id="IPR029008">
    <property type="entry name" value="EMC6-like"/>
</dbReference>
<comment type="subcellular location">
    <subcellularLocation>
        <location evidence="1">Endoplasmic reticulum membrane</location>
        <topology evidence="1">Multi-pass membrane protein</topology>
    </subcellularLocation>
</comment>
<dbReference type="PANTHER" id="PTHR20994:SF0">
    <property type="entry name" value="ER MEMBRANE PROTEIN COMPLEX SUBUNIT 6"/>
    <property type="match status" value="1"/>
</dbReference>
<keyword evidence="5" id="KW-0256">Endoplasmic reticulum</keyword>
<comment type="caution">
    <text evidence="10">The sequence shown here is derived from an EMBL/GenBank/DDBJ whole genome shotgun (WGS) entry which is preliminary data.</text>
</comment>
<evidence type="ECO:0000313" key="11">
    <source>
        <dbReference type="Proteomes" id="UP000245956"/>
    </source>
</evidence>
<dbReference type="PANTHER" id="PTHR20994">
    <property type="entry name" value="ER MEMBRANE PROTEIN COMPLEX SUBUNIT 6"/>
    <property type="match status" value="1"/>
</dbReference>
<evidence type="ECO:0000313" key="10">
    <source>
        <dbReference type="EMBL" id="PWI67630.1"/>
    </source>
</evidence>
<evidence type="ECO:0000256" key="8">
    <source>
        <dbReference type="SAM" id="MobiDB-lite"/>
    </source>
</evidence>
<dbReference type="GO" id="GO:0034975">
    <property type="term" value="P:protein folding in endoplasmic reticulum"/>
    <property type="evidence" value="ECO:0007669"/>
    <property type="project" value="TreeGrafter"/>
</dbReference>
<feature type="region of interest" description="Disordered" evidence="8">
    <location>
        <begin position="1"/>
        <end position="36"/>
    </location>
</feature>
<keyword evidence="4 9" id="KW-0812">Transmembrane</keyword>